<keyword evidence="4" id="KW-1185">Reference proteome</keyword>
<dbReference type="Gene3D" id="2.60.120.260">
    <property type="entry name" value="Galactose-binding domain-like"/>
    <property type="match status" value="1"/>
</dbReference>
<dbReference type="InterPro" id="IPR013736">
    <property type="entry name" value="Xaa-Pro_dipept_C"/>
</dbReference>
<proteinExistence type="predicted"/>
<dbReference type="NCBIfam" id="TIGR00976">
    <property type="entry name" value="CocE_NonD"/>
    <property type="match status" value="1"/>
</dbReference>
<dbReference type="OrthoDB" id="416441at2759"/>
<dbReference type="Pfam" id="PF08530">
    <property type="entry name" value="PepX_C"/>
    <property type="match status" value="1"/>
</dbReference>
<dbReference type="InterPro" id="IPR029058">
    <property type="entry name" value="AB_hydrolase_fold"/>
</dbReference>
<protein>
    <submittedName>
        <fullName evidence="3">Galactose-binding domain-like protein</fullName>
    </submittedName>
</protein>
<feature type="domain" description="Xaa-Pro dipeptidyl-peptidase C-terminal" evidence="2">
    <location>
        <begin position="319"/>
        <end position="546"/>
    </location>
</feature>
<dbReference type="Gene3D" id="3.40.50.1820">
    <property type="entry name" value="alpha/beta hydrolase"/>
    <property type="match status" value="1"/>
</dbReference>
<accession>A0A8K0QY73</accession>
<dbReference type="Gene3D" id="1.10.3020.10">
    <property type="entry name" value="alpha-amino acid ester hydrolase ( Helical cap domain)"/>
    <property type="match status" value="1"/>
</dbReference>
<dbReference type="SMART" id="SM00939">
    <property type="entry name" value="PepX_C"/>
    <property type="match status" value="1"/>
</dbReference>
<dbReference type="Pfam" id="PF02129">
    <property type="entry name" value="Peptidase_S15"/>
    <property type="match status" value="1"/>
</dbReference>
<dbReference type="EMBL" id="JAGMVJ010000020">
    <property type="protein sequence ID" value="KAH7075088.1"/>
    <property type="molecule type" value="Genomic_DNA"/>
</dbReference>
<evidence type="ECO:0000313" key="3">
    <source>
        <dbReference type="EMBL" id="KAH7075088.1"/>
    </source>
</evidence>
<name>A0A8K0QY73_9PLEO</name>
<comment type="caution">
    <text evidence="3">The sequence shown here is derived from an EMBL/GenBank/DDBJ whole genome shotgun (WGS) entry which is preliminary data.</text>
</comment>
<evidence type="ECO:0000256" key="1">
    <source>
        <dbReference type="ARBA" id="ARBA00022801"/>
    </source>
</evidence>
<keyword evidence="1" id="KW-0378">Hydrolase</keyword>
<evidence type="ECO:0000259" key="2">
    <source>
        <dbReference type="SMART" id="SM00939"/>
    </source>
</evidence>
<dbReference type="GO" id="GO:0008239">
    <property type="term" value="F:dipeptidyl-peptidase activity"/>
    <property type="evidence" value="ECO:0007669"/>
    <property type="project" value="InterPro"/>
</dbReference>
<dbReference type="InterPro" id="IPR008979">
    <property type="entry name" value="Galactose-bd-like_sf"/>
</dbReference>
<evidence type="ECO:0000313" key="4">
    <source>
        <dbReference type="Proteomes" id="UP000813461"/>
    </source>
</evidence>
<reference evidence="3" key="1">
    <citation type="journal article" date="2021" name="Nat. Commun.">
        <title>Genetic determinants of endophytism in the Arabidopsis root mycobiome.</title>
        <authorList>
            <person name="Mesny F."/>
            <person name="Miyauchi S."/>
            <person name="Thiergart T."/>
            <person name="Pickel B."/>
            <person name="Atanasova L."/>
            <person name="Karlsson M."/>
            <person name="Huettel B."/>
            <person name="Barry K.W."/>
            <person name="Haridas S."/>
            <person name="Chen C."/>
            <person name="Bauer D."/>
            <person name="Andreopoulos W."/>
            <person name="Pangilinan J."/>
            <person name="LaButti K."/>
            <person name="Riley R."/>
            <person name="Lipzen A."/>
            <person name="Clum A."/>
            <person name="Drula E."/>
            <person name="Henrissat B."/>
            <person name="Kohler A."/>
            <person name="Grigoriev I.V."/>
            <person name="Martin F.M."/>
            <person name="Hacquard S."/>
        </authorList>
    </citation>
    <scope>NUCLEOTIDE SEQUENCE</scope>
    <source>
        <strain evidence="3">MPI-SDFR-AT-0120</strain>
    </source>
</reference>
<organism evidence="3 4">
    <name type="scientific">Paraphoma chrysanthemicola</name>
    <dbReference type="NCBI Taxonomy" id="798071"/>
    <lineage>
        <taxon>Eukaryota</taxon>
        <taxon>Fungi</taxon>
        <taxon>Dikarya</taxon>
        <taxon>Ascomycota</taxon>
        <taxon>Pezizomycotina</taxon>
        <taxon>Dothideomycetes</taxon>
        <taxon>Pleosporomycetidae</taxon>
        <taxon>Pleosporales</taxon>
        <taxon>Pleosporineae</taxon>
        <taxon>Phaeosphaeriaceae</taxon>
        <taxon>Paraphoma</taxon>
    </lineage>
</organism>
<dbReference type="SUPFAM" id="SSF49785">
    <property type="entry name" value="Galactose-binding domain-like"/>
    <property type="match status" value="1"/>
</dbReference>
<dbReference type="InterPro" id="IPR005674">
    <property type="entry name" value="CocE/Ser_esterase"/>
</dbReference>
<dbReference type="SUPFAM" id="SSF53474">
    <property type="entry name" value="alpha/beta-Hydrolases"/>
    <property type="match status" value="1"/>
</dbReference>
<dbReference type="Proteomes" id="UP000813461">
    <property type="component" value="Unassembled WGS sequence"/>
</dbReference>
<gene>
    <name evidence="3" type="ORF">FB567DRAFT_536128</name>
</gene>
<dbReference type="AlphaFoldDB" id="A0A8K0QY73"/>
<dbReference type="InterPro" id="IPR000383">
    <property type="entry name" value="Xaa-Pro-like_dom"/>
</dbReference>
<sequence length="553" mass="60790">MPGTDVPPQRRGLLASLIERIVFRLFGFPPERCNYTTQSVRIPVHDGLERFELVGDLLRPILPNGAEPMGTVLQTSPYGRGFPLSLIPRAFAARGYQSLHVSSRGTYGSGGEFDPFRIDVEDSKAIVAWMREQTWYTGKFATVGGSYLSFTQWALMEDPPEDMVAAVATVSVHDGSRACWDTGALNLDIVRWAKGICTEGESFFSWKGLTRPKYEPVVQSATLAEDVGNYLGDKGLWLQKIIAKPDMRDPHYAPMQHDNALECVNLPILIITGCYDIFHEQSIDQYLRLKERGIDVAMTSGPWSHIKCALSGQAGRECFSWIEEHLGGRIEAKRDAVVKYFVTGSEEWKSAATYPPPTAPTTFYLEEGGQLGIEAAAGLTGSSSFVFDPSKATPTIGGNALTAIGAVNDSALAKRKDVLVFETAPLETDLEFCGRPKIELAHSTSHPFADIFVRVSDVKPTGKSTNVVEGYKRLDPKRGSNKRVRLVLNNNSHRFLQGRKIRVVIAGGNFPQYARNLGMGDEGNAGAMRSVEHTIHFGGEEASRIEFPVVSVD</sequence>